<dbReference type="PANTHER" id="PTHR42928">
    <property type="entry name" value="TRICARBOXYLATE-BINDING PROTEIN"/>
    <property type="match status" value="1"/>
</dbReference>
<evidence type="ECO:0000313" key="4">
    <source>
        <dbReference type="Proteomes" id="UP000238196"/>
    </source>
</evidence>
<evidence type="ECO:0000256" key="1">
    <source>
        <dbReference type="ARBA" id="ARBA00006987"/>
    </source>
</evidence>
<dbReference type="Gene3D" id="3.40.190.150">
    <property type="entry name" value="Bordetella uptake gene, domain 1"/>
    <property type="match status" value="1"/>
</dbReference>
<protein>
    <submittedName>
        <fullName evidence="3">Tripartite tricarboxylate transporter substrate binding protein</fullName>
    </submittedName>
</protein>
<dbReference type="PANTHER" id="PTHR42928:SF5">
    <property type="entry name" value="BLR1237 PROTEIN"/>
    <property type="match status" value="1"/>
</dbReference>
<dbReference type="InterPro" id="IPR042100">
    <property type="entry name" value="Bug_dom1"/>
</dbReference>
<gene>
    <name evidence="3" type="ORF">C4K68_09265</name>
</gene>
<evidence type="ECO:0000256" key="2">
    <source>
        <dbReference type="SAM" id="SignalP"/>
    </source>
</evidence>
<comment type="similarity">
    <text evidence="1">Belongs to the UPF0065 (bug) family.</text>
</comment>
<accession>A0A2S5KSC8</accession>
<dbReference type="Gene3D" id="3.40.190.10">
    <property type="entry name" value="Periplasmic binding protein-like II"/>
    <property type="match status" value="1"/>
</dbReference>
<dbReference type="SUPFAM" id="SSF53850">
    <property type="entry name" value="Periplasmic binding protein-like II"/>
    <property type="match status" value="1"/>
</dbReference>
<dbReference type="OrthoDB" id="8970543at2"/>
<evidence type="ECO:0000313" key="3">
    <source>
        <dbReference type="EMBL" id="PPC77658.1"/>
    </source>
</evidence>
<dbReference type="PIRSF" id="PIRSF017082">
    <property type="entry name" value="YflP"/>
    <property type="match status" value="1"/>
</dbReference>
<dbReference type="Proteomes" id="UP000238196">
    <property type="component" value="Unassembled WGS sequence"/>
</dbReference>
<dbReference type="CDD" id="cd07012">
    <property type="entry name" value="PBP2_Bug_TTT"/>
    <property type="match status" value="1"/>
</dbReference>
<organism evidence="3 4">
    <name type="scientific">Proteobacteria bacterium 228</name>
    <dbReference type="NCBI Taxonomy" id="2083153"/>
    <lineage>
        <taxon>Bacteria</taxon>
        <taxon>Pseudomonadati</taxon>
        <taxon>Pseudomonadota</taxon>
    </lineage>
</organism>
<dbReference type="AlphaFoldDB" id="A0A2S5KSC8"/>
<feature type="signal peptide" evidence="2">
    <location>
        <begin position="1"/>
        <end position="32"/>
    </location>
</feature>
<dbReference type="Pfam" id="PF03401">
    <property type="entry name" value="TctC"/>
    <property type="match status" value="1"/>
</dbReference>
<feature type="chain" id="PRO_5015671810" evidence="2">
    <location>
        <begin position="33"/>
        <end position="342"/>
    </location>
</feature>
<dbReference type="EMBL" id="PRLP01000028">
    <property type="protein sequence ID" value="PPC77658.1"/>
    <property type="molecule type" value="Genomic_DNA"/>
</dbReference>
<reference evidence="3 4" key="1">
    <citation type="submission" date="2018-02" db="EMBL/GenBank/DDBJ databases">
        <title>novel marine gammaproteobacteria from coastal saline agro ecosystem.</title>
        <authorList>
            <person name="Krishnan R."/>
            <person name="Ramesh Kumar N."/>
        </authorList>
    </citation>
    <scope>NUCLEOTIDE SEQUENCE [LARGE SCALE GENOMIC DNA]</scope>
    <source>
        <strain evidence="3 4">228</strain>
    </source>
</reference>
<dbReference type="InterPro" id="IPR005064">
    <property type="entry name" value="BUG"/>
</dbReference>
<comment type="caution">
    <text evidence="3">The sequence shown here is derived from an EMBL/GenBank/DDBJ whole genome shotgun (WGS) entry which is preliminary data.</text>
</comment>
<keyword evidence="2" id="KW-0732">Signal</keyword>
<name>A0A2S5KSC8_9PROT</name>
<proteinExistence type="inferred from homology"/>
<sequence length="342" mass="36132">MRTTKKTSLTTLLKGAAAALLAGSLSLSSAFAADFPDKDLQGVIMWGAGGATDNVARALTPHVEKYLGKKIVLTNKSGGAGAISTNYVFSRPANGYTVLYGAENPQIHGVLGLSKLDYSSFIPVNIIASGTTVIVTRADKEWKTVKDIVDDVKAHPDTIKMGTAGPGSLPFVVSSMLKTTTDMPVLTVPFDGEGPGMTALEGGHIDFMAVGLTAAREQLKAGRLKALAVVSDTAVPGMENVPLITEDFPAFKKFLPWGPFYGIFVKQGTPEEAVKALTDAFAKAVAEPQFQDFIKDFGATPLNIHGDEAVQYLKHNQSVSAWLLQDAGAAKVSPEELGIPRP</sequence>